<dbReference type="AlphaFoldDB" id="A0A392MT27"/>
<name>A0A392MT27_9FABA</name>
<dbReference type="Proteomes" id="UP000265520">
    <property type="component" value="Unassembled WGS sequence"/>
</dbReference>
<keyword evidence="2" id="KW-1185">Reference proteome</keyword>
<proteinExistence type="predicted"/>
<protein>
    <submittedName>
        <fullName evidence="1">Poly(A)-specific ribonuclease PARN-like</fullName>
    </submittedName>
</protein>
<evidence type="ECO:0000313" key="1">
    <source>
        <dbReference type="EMBL" id="MCH89808.1"/>
    </source>
</evidence>
<gene>
    <name evidence="1" type="ORF">A2U01_0010709</name>
</gene>
<reference evidence="1 2" key="1">
    <citation type="journal article" date="2018" name="Front. Plant Sci.">
        <title>Red Clover (Trifolium pratense) and Zigzag Clover (T. medium) - A Picture of Genomic Similarities and Differences.</title>
        <authorList>
            <person name="Dluhosova J."/>
            <person name="Istvanek J."/>
            <person name="Nedelnik J."/>
            <person name="Repkova J."/>
        </authorList>
    </citation>
    <scope>NUCLEOTIDE SEQUENCE [LARGE SCALE GENOMIC DNA]</scope>
    <source>
        <strain evidence="2">cv. 10/8</strain>
        <tissue evidence="1">Leaf</tissue>
    </source>
</reference>
<accession>A0A392MT27</accession>
<comment type="caution">
    <text evidence="1">The sequence shown here is derived from an EMBL/GenBank/DDBJ whole genome shotgun (WGS) entry which is preliminary data.</text>
</comment>
<sequence>MSGISYLSREQEREAIRSLNSTHDSEWSDISKLNDVRDTPSVNMADILFTARMKDKFSEWRDGLLQEQNQSGQIQGTRKDSKQQFQEMFFKTHPALKLDGFTSRQLKLIQLVMLL</sequence>
<organism evidence="1 2">
    <name type="scientific">Trifolium medium</name>
    <dbReference type="NCBI Taxonomy" id="97028"/>
    <lineage>
        <taxon>Eukaryota</taxon>
        <taxon>Viridiplantae</taxon>
        <taxon>Streptophyta</taxon>
        <taxon>Embryophyta</taxon>
        <taxon>Tracheophyta</taxon>
        <taxon>Spermatophyta</taxon>
        <taxon>Magnoliopsida</taxon>
        <taxon>eudicotyledons</taxon>
        <taxon>Gunneridae</taxon>
        <taxon>Pentapetalae</taxon>
        <taxon>rosids</taxon>
        <taxon>fabids</taxon>
        <taxon>Fabales</taxon>
        <taxon>Fabaceae</taxon>
        <taxon>Papilionoideae</taxon>
        <taxon>50 kb inversion clade</taxon>
        <taxon>NPAAA clade</taxon>
        <taxon>Hologalegina</taxon>
        <taxon>IRL clade</taxon>
        <taxon>Trifolieae</taxon>
        <taxon>Trifolium</taxon>
    </lineage>
</organism>
<evidence type="ECO:0000313" key="2">
    <source>
        <dbReference type="Proteomes" id="UP000265520"/>
    </source>
</evidence>
<dbReference type="EMBL" id="LXQA010016942">
    <property type="protein sequence ID" value="MCH89808.1"/>
    <property type="molecule type" value="Genomic_DNA"/>
</dbReference>